<keyword evidence="2 7" id="KW-0349">Heme</keyword>
<accession>A0A4Q7V6P3</accession>
<keyword evidence="4 7" id="KW-0560">Oxidoreductase</keyword>
<dbReference type="Proteomes" id="UP000291591">
    <property type="component" value="Unassembled WGS sequence"/>
</dbReference>
<dbReference type="Gene3D" id="1.10.630.10">
    <property type="entry name" value="Cytochrome P450"/>
    <property type="match status" value="1"/>
</dbReference>
<dbReference type="RefSeq" id="WP_130292454.1">
    <property type="nucleotide sequence ID" value="NZ_SHKL01000001.1"/>
</dbReference>
<evidence type="ECO:0000256" key="3">
    <source>
        <dbReference type="ARBA" id="ARBA00022723"/>
    </source>
</evidence>
<sequence length="402" mass="45330">MPQASPVPDGIDLLDARTFADARDGAMFRALRDEAPLFWNDEPGDGAGFWSVTRYADVEALAKDPERFRNADGTQIPSRRAEGDGPRQIHNMDAPEHAPMRRILTRTFMPRQVELLDRRVEQVTARLLDEALELGEFDFVKVIASRLPLLVFAPMLGVPTEDADLLLRWTNEIASEDPEYAAAPGTMEAARDELFAYYADLTEKRRADPGDDIVSTLVTAEIDGGRLELDRLLPYYLVLTVAGNETTRNLLSGSVHELGTRGLWPRLHAGPDLLRSGIEEMVRWVSPVVHMRRTAAVDVELHDRTVRAGEKVVLWFAAANRDPRVFDAPDEFRLDRTPNKHLGFGAGPHFCLGAHLARMETRVFYEQLIARDIRIELLGEPDRLLSNWFRGIKHLPVRMTRG</sequence>
<evidence type="ECO:0000256" key="4">
    <source>
        <dbReference type="ARBA" id="ARBA00023002"/>
    </source>
</evidence>
<dbReference type="SUPFAM" id="SSF48264">
    <property type="entry name" value="Cytochrome P450"/>
    <property type="match status" value="1"/>
</dbReference>
<dbReference type="GO" id="GO:0036199">
    <property type="term" value="F:cholest-4-en-3-one 26-monooxygenase activity"/>
    <property type="evidence" value="ECO:0007669"/>
    <property type="project" value="TreeGrafter"/>
</dbReference>
<evidence type="ECO:0000256" key="5">
    <source>
        <dbReference type="ARBA" id="ARBA00023004"/>
    </source>
</evidence>
<dbReference type="GO" id="GO:0005506">
    <property type="term" value="F:iron ion binding"/>
    <property type="evidence" value="ECO:0007669"/>
    <property type="project" value="InterPro"/>
</dbReference>
<dbReference type="InterPro" id="IPR001128">
    <property type="entry name" value="Cyt_P450"/>
</dbReference>
<evidence type="ECO:0000256" key="8">
    <source>
        <dbReference type="SAM" id="MobiDB-lite"/>
    </source>
</evidence>
<dbReference type="GO" id="GO:0020037">
    <property type="term" value="F:heme binding"/>
    <property type="evidence" value="ECO:0007669"/>
    <property type="project" value="InterPro"/>
</dbReference>
<dbReference type="OrthoDB" id="5241086at2"/>
<keyword evidence="10" id="KW-1185">Reference proteome</keyword>
<comment type="similarity">
    <text evidence="1 7">Belongs to the cytochrome P450 family.</text>
</comment>
<dbReference type="FunFam" id="1.10.630.10:FF:000018">
    <property type="entry name" value="Cytochrome P450 monooxygenase"/>
    <property type="match status" value="1"/>
</dbReference>
<dbReference type="GO" id="GO:0006707">
    <property type="term" value="P:cholesterol catabolic process"/>
    <property type="evidence" value="ECO:0007669"/>
    <property type="project" value="TreeGrafter"/>
</dbReference>
<dbReference type="PROSITE" id="PS00086">
    <property type="entry name" value="CYTOCHROME_P450"/>
    <property type="match status" value="1"/>
</dbReference>
<reference evidence="9 10" key="1">
    <citation type="submission" date="2019-02" db="EMBL/GenBank/DDBJ databases">
        <title>Sequencing the genomes of 1000 actinobacteria strains.</title>
        <authorList>
            <person name="Klenk H.-P."/>
        </authorList>
    </citation>
    <scope>NUCLEOTIDE SEQUENCE [LARGE SCALE GENOMIC DNA]</scope>
    <source>
        <strain evidence="9 10">DSM 45779</strain>
    </source>
</reference>
<dbReference type="GO" id="GO:0008395">
    <property type="term" value="F:steroid hydroxylase activity"/>
    <property type="evidence" value="ECO:0007669"/>
    <property type="project" value="TreeGrafter"/>
</dbReference>
<dbReference type="EMBL" id="SHKL01000001">
    <property type="protein sequence ID" value="RZT88453.1"/>
    <property type="molecule type" value="Genomic_DNA"/>
</dbReference>
<evidence type="ECO:0000256" key="7">
    <source>
        <dbReference type="RuleBase" id="RU000461"/>
    </source>
</evidence>
<protein>
    <submittedName>
        <fullName evidence="9">Cytochrome P450</fullName>
    </submittedName>
</protein>
<proteinExistence type="inferred from homology"/>
<dbReference type="InterPro" id="IPR002397">
    <property type="entry name" value="Cyt_P450_B"/>
</dbReference>
<evidence type="ECO:0000256" key="6">
    <source>
        <dbReference type="ARBA" id="ARBA00023033"/>
    </source>
</evidence>
<comment type="caution">
    <text evidence="9">The sequence shown here is derived from an EMBL/GenBank/DDBJ whole genome shotgun (WGS) entry which is preliminary data.</text>
</comment>
<dbReference type="AlphaFoldDB" id="A0A4Q7V6P3"/>
<evidence type="ECO:0000313" key="10">
    <source>
        <dbReference type="Proteomes" id="UP000291591"/>
    </source>
</evidence>
<dbReference type="InterPro" id="IPR017972">
    <property type="entry name" value="Cyt_P450_CS"/>
</dbReference>
<dbReference type="PANTHER" id="PTHR46696:SF4">
    <property type="entry name" value="BIOTIN BIOSYNTHESIS CYTOCHROME P450"/>
    <property type="match status" value="1"/>
</dbReference>
<keyword evidence="3 7" id="KW-0479">Metal-binding</keyword>
<evidence type="ECO:0000256" key="2">
    <source>
        <dbReference type="ARBA" id="ARBA00022617"/>
    </source>
</evidence>
<evidence type="ECO:0000256" key="1">
    <source>
        <dbReference type="ARBA" id="ARBA00010617"/>
    </source>
</evidence>
<dbReference type="PANTHER" id="PTHR46696">
    <property type="entry name" value="P450, PUTATIVE (EUROFUNG)-RELATED"/>
    <property type="match status" value="1"/>
</dbReference>
<organism evidence="9 10">
    <name type="scientific">Pseudonocardia sediminis</name>
    <dbReference type="NCBI Taxonomy" id="1397368"/>
    <lineage>
        <taxon>Bacteria</taxon>
        <taxon>Bacillati</taxon>
        <taxon>Actinomycetota</taxon>
        <taxon>Actinomycetes</taxon>
        <taxon>Pseudonocardiales</taxon>
        <taxon>Pseudonocardiaceae</taxon>
        <taxon>Pseudonocardia</taxon>
    </lineage>
</organism>
<dbReference type="InterPro" id="IPR036396">
    <property type="entry name" value="Cyt_P450_sf"/>
</dbReference>
<gene>
    <name evidence="9" type="ORF">EV383_5395</name>
</gene>
<keyword evidence="5 7" id="KW-0408">Iron</keyword>
<evidence type="ECO:0000313" key="9">
    <source>
        <dbReference type="EMBL" id="RZT88453.1"/>
    </source>
</evidence>
<keyword evidence="6 7" id="KW-0503">Monooxygenase</keyword>
<name>A0A4Q7V6P3_PSEST</name>
<dbReference type="PRINTS" id="PR00359">
    <property type="entry name" value="BP450"/>
</dbReference>
<feature type="region of interest" description="Disordered" evidence="8">
    <location>
        <begin position="68"/>
        <end position="93"/>
    </location>
</feature>
<dbReference type="Pfam" id="PF00067">
    <property type="entry name" value="p450"/>
    <property type="match status" value="1"/>
</dbReference>
<dbReference type="CDD" id="cd11033">
    <property type="entry name" value="CYP142-like"/>
    <property type="match status" value="1"/>
</dbReference>